<protein>
    <submittedName>
        <fullName evidence="1">Uncharacterized protein</fullName>
    </submittedName>
</protein>
<dbReference type="Proteomes" id="UP000823561">
    <property type="component" value="Chromosome 22"/>
</dbReference>
<evidence type="ECO:0000313" key="2">
    <source>
        <dbReference type="Proteomes" id="UP000823561"/>
    </source>
</evidence>
<proteinExistence type="predicted"/>
<evidence type="ECO:0000313" key="1">
    <source>
        <dbReference type="EMBL" id="KAG5262683.1"/>
    </source>
</evidence>
<dbReference type="Gene3D" id="3.90.70.120">
    <property type="match status" value="1"/>
</dbReference>
<sequence>MCHDSANPLSKTMTSNATNDCLIESVDFPERSVLMGSFHQGDSRFGNVRNKQCGAISLTAVFKSKMKNVWSWETRDLDEVLIKGTVLYRSVGECTG</sequence>
<dbReference type="EMBL" id="JADWDJ010000022">
    <property type="protein sequence ID" value="KAG5262683.1"/>
    <property type="molecule type" value="Genomic_DNA"/>
</dbReference>
<reference evidence="1" key="1">
    <citation type="submission" date="2020-10" db="EMBL/GenBank/DDBJ databases">
        <title>Chromosome-scale genome assembly of the Allis shad, Alosa alosa.</title>
        <authorList>
            <person name="Margot Z."/>
            <person name="Christophe K."/>
            <person name="Cabau C."/>
            <person name="Louis A."/>
            <person name="Berthelot C."/>
            <person name="Parey E."/>
            <person name="Roest Crollius H."/>
            <person name="Montfort J."/>
            <person name="Robinson-Rechavi M."/>
            <person name="Bucao C."/>
            <person name="Bouchez O."/>
            <person name="Gislard M."/>
            <person name="Lluch J."/>
            <person name="Milhes M."/>
            <person name="Lampietro C."/>
            <person name="Lopez Roques C."/>
            <person name="Donnadieu C."/>
            <person name="Braasch I."/>
            <person name="Desvignes T."/>
            <person name="Postlethwait J."/>
            <person name="Bobe J."/>
            <person name="Guiguen Y."/>
        </authorList>
    </citation>
    <scope>NUCLEOTIDE SEQUENCE</scope>
    <source>
        <strain evidence="1">M-15738</strain>
        <tissue evidence="1">Blood</tissue>
    </source>
</reference>
<keyword evidence="2" id="KW-1185">Reference proteome</keyword>
<comment type="caution">
    <text evidence="1">The sequence shown here is derived from an EMBL/GenBank/DDBJ whole genome shotgun (WGS) entry which is preliminary data.</text>
</comment>
<accession>A0AAV6FIM9</accession>
<dbReference type="AlphaFoldDB" id="A0AAV6FIM9"/>
<name>A0AAV6FIM9_9TELE</name>
<gene>
    <name evidence="1" type="ORF">AALO_G00277690</name>
</gene>
<organism evidence="1 2">
    <name type="scientific">Alosa alosa</name>
    <name type="common">allis shad</name>
    <dbReference type="NCBI Taxonomy" id="278164"/>
    <lineage>
        <taxon>Eukaryota</taxon>
        <taxon>Metazoa</taxon>
        <taxon>Chordata</taxon>
        <taxon>Craniata</taxon>
        <taxon>Vertebrata</taxon>
        <taxon>Euteleostomi</taxon>
        <taxon>Actinopterygii</taxon>
        <taxon>Neopterygii</taxon>
        <taxon>Teleostei</taxon>
        <taxon>Clupei</taxon>
        <taxon>Clupeiformes</taxon>
        <taxon>Clupeoidei</taxon>
        <taxon>Clupeidae</taxon>
        <taxon>Alosa</taxon>
    </lineage>
</organism>